<proteinExistence type="predicted"/>
<dbReference type="Proteomes" id="UP000007161">
    <property type="component" value="Chromosome"/>
</dbReference>
<evidence type="ECO:0000313" key="1">
    <source>
        <dbReference type="EMBL" id="AEX84666.1"/>
    </source>
</evidence>
<accession>H2J3M2</accession>
<dbReference type="AlphaFoldDB" id="H2J3M2"/>
<protein>
    <submittedName>
        <fullName evidence="1">Uncharacterized protein</fullName>
    </submittedName>
</protein>
<reference evidence="1 2" key="1">
    <citation type="journal article" date="2012" name="J. Bacteriol.">
        <title>Complete Genome Sequence of the Thermophilic, Piezophilic, Heterotrophic Bacterium Marinitoga piezophila KA3.</title>
        <authorList>
            <person name="Lucas S."/>
            <person name="Han J."/>
            <person name="Lapidus A."/>
            <person name="Cheng J.F."/>
            <person name="Goodwin L.A."/>
            <person name="Pitluck S."/>
            <person name="Peters L."/>
            <person name="Mikhailova N."/>
            <person name="Teshima H."/>
            <person name="Detter J.C."/>
            <person name="Han C."/>
            <person name="Tapia R."/>
            <person name="Land M."/>
            <person name="Hauser L."/>
            <person name="Kyrpides N.C."/>
            <person name="Ivanova N."/>
            <person name="Pagani I."/>
            <person name="Vannier P."/>
            <person name="Oger P."/>
            <person name="Bartlett D.H."/>
            <person name="Noll K.M."/>
            <person name="Woyke T."/>
            <person name="Jebbar M."/>
        </authorList>
    </citation>
    <scope>NUCLEOTIDE SEQUENCE [LARGE SCALE GENOMIC DNA]</scope>
    <source>
        <strain evidence="2">DSM 14283 / JCM 11233 / KA3</strain>
    </source>
</reference>
<gene>
    <name evidence="1" type="ordered locus">Marpi_0214</name>
</gene>
<keyword evidence="2" id="KW-1185">Reference proteome</keyword>
<evidence type="ECO:0000313" key="2">
    <source>
        <dbReference type="Proteomes" id="UP000007161"/>
    </source>
</evidence>
<dbReference type="KEGG" id="mpz:Marpi_0214"/>
<dbReference type="HOGENOM" id="CLU_212129_0_0_0"/>
<reference evidence="2" key="2">
    <citation type="submission" date="2012-01" db="EMBL/GenBank/DDBJ databases">
        <title>Complete sequence of chromosome of Marinitoga piezophila KA3.</title>
        <authorList>
            <person name="Lucas S."/>
            <person name="Han J."/>
            <person name="Lapidus A."/>
            <person name="Cheng J.-F."/>
            <person name="Goodwin L."/>
            <person name="Pitluck S."/>
            <person name="Peters L."/>
            <person name="Mikhailova N."/>
            <person name="Teshima H."/>
            <person name="Detter J.C."/>
            <person name="Han C."/>
            <person name="Tapia R."/>
            <person name="Land M."/>
            <person name="Hauser L."/>
            <person name="Kyrpides N."/>
            <person name="Ivanova N."/>
            <person name="Pagani I."/>
            <person name="Jebbar M."/>
            <person name="Vannier P."/>
            <person name="Oger P."/>
            <person name="Cario A."/>
            <person name="Bartlett D."/>
            <person name="Noll K.M."/>
            <person name="Woyke T."/>
        </authorList>
    </citation>
    <scope>NUCLEOTIDE SEQUENCE [LARGE SCALE GENOMIC DNA]</scope>
    <source>
        <strain evidence="2">DSM 14283 / JCM 11233 / KA3</strain>
    </source>
</reference>
<name>H2J3M2_MARPK</name>
<dbReference type="RefSeq" id="WP_014295738.1">
    <property type="nucleotide sequence ID" value="NC_016751.1"/>
</dbReference>
<sequence>MKKITILIIIGIVIFSTIIFAGDNDDEYATDSTNPQIQIEFSE</sequence>
<organism evidence="1 2">
    <name type="scientific">Marinitoga piezophila (strain DSM 14283 / JCM 11233 / KA3)</name>
    <dbReference type="NCBI Taxonomy" id="443254"/>
    <lineage>
        <taxon>Bacteria</taxon>
        <taxon>Thermotogati</taxon>
        <taxon>Thermotogota</taxon>
        <taxon>Thermotogae</taxon>
        <taxon>Petrotogales</taxon>
        <taxon>Petrotogaceae</taxon>
        <taxon>Marinitoga</taxon>
    </lineage>
</organism>
<dbReference type="EMBL" id="CP003257">
    <property type="protein sequence ID" value="AEX84666.1"/>
    <property type="molecule type" value="Genomic_DNA"/>
</dbReference>